<evidence type="ECO:0000313" key="2">
    <source>
        <dbReference type="EMBL" id="ABO48580.1"/>
    </source>
</evidence>
<dbReference type="InterPro" id="IPR010982">
    <property type="entry name" value="Lambda_DNA-bd_dom_sf"/>
</dbReference>
<dbReference type="NCBIfam" id="TIGR03831">
    <property type="entry name" value="YgiT_finger"/>
    <property type="match status" value="1"/>
</dbReference>
<proteinExistence type="predicted"/>
<dbReference type="InterPro" id="IPR022453">
    <property type="entry name" value="Znf_MqsA-type"/>
</dbReference>
<sequence length="334" mass="39841">MRNIYCGNCEKEVLGITKEDYFEYPVRNLVYKINGKRLFCPDCGNELFHREYDEANQRAAFDLYRKETGIISPKEIKDIREKYELTQREFSYLLGFGEITVSRYERGSLPTIAQSQIIKESIEPSKMLILLKENGHKIETERYIQTKNRLEEMIANKNVNENIEQYILRDMKNITTPELDVYNGFKRFDYKKFSQMVYFFALKEITSLYITKLNKLMFYADYYYYKKFGTSLSGTRYIRHNYGPVPNKYQTLYDSIDTIEIFEDEYGNYIKPANDLALTFNDKEISILDLVNQKFKHMNSKEISNFSHKEKCWIETPHKQPISYLYSEFMECGL</sequence>
<dbReference type="CDD" id="cd00093">
    <property type="entry name" value="HTH_XRE"/>
    <property type="match status" value="1"/>
</dbReference>
<dbReference type="OrthoDB" id="3213544at2"/>
<dbReference type="RefSeq" id="WP_011876424.1">
    <property type="nucleotide sequence ID" value="NC_009253.1"/>
</dbReference>
<organism evidence="2 3">
    <name type="scientific">Desulforamulus reducens (strain ATCC BAA-1160 / DSM 100696 / MI-1)</name>
    <name type="common">Desulfotomaculum reducens</name>
    <dbReference type="NCBI Taxonomy" id="349161"/>
    <lineage>
        <taxon>Bacteria</taxon>
        <taxon>Bacillati</taxon>
        <taxon>Bacillota</taxon>
        <taxon>Clostridia</taxon>
        <taxon>Eubacteriales</taxon>
        <taxon>Peptococcaceae</taxon>
        <taxon>Desulforamulus</taxon>
    </lineage>
</organism>
<keyword evidence="3" id="KW-1185">Reference proteome</keyword>
<dbReference type="PROSITE" id="PS50943">
    <property type="entry name" value="HTH_CROC1"/>
    <property type="match status" value="1"/>
</dbReference>
<dbReference type="InterPro" id="IPR025272">
    <property type="entry name" value="SocA_Panacea"/>
</dbReference>
<dbReference type="EMBL" id="CP000612">
    <property type="protein sequence ID" value="ABO48580.1"/>
    <property type="molecule type" value="Genomic_DNA"/>
</dbReference>
<name>A4J0H7_DESRM</name>
<dbReference type="GO" id="GO:0003677">
    <property type="term" value="F:DNA binding"/>
    <property type="evidence" value="ECO:0007669"/>
    <property type="project" value="InterPro"/>
</dbReference>
<dbReference type="HOGENOM" id="CLU_069064_0_0_9"/>
<feature type="domain" description="HTH cro/C1-type" evidence="1">
    <location>
        <begin position="76"/>
        <end position="112"/>
    </location>
</feature>
<dbReference type="Pfam" id="PF13274">
    <property type="entry name" value="SocA_Panacea"/>
    <property type="match status" value="1"/>
</dbReference>
<dbReference type="NCBIfam" id="TIGR03830">
    <property type="entry name" value="CxxCG_CxxCG_HTH"/>
    <property type="match status" value="1"/>
</dbReference>
<dbReference type="Pfam" id="PF15731">
    <property type="entry name" value="MqsA_antitoxin"/>
    <property type="match status" value="1"/>
</dbReference>
<protein>
    <recommendedName>
        <fullName evidence="1">HTH cro/C1-type domain-containing protein</fullName>
    </recommendedName>
</protein>
<dbReference type="SUPFAM" id="SSF47413">
    <property type="entry name" value="lambda repressor-like DNA-binding domains"/>
    <property type="match status" value="1"/>
</dbReference>
<evidence type="ECO:0000313" key="3">
    <source>
        <dbReference type="Proteomes" id="UP000001556"/>
    </source>
</evidence>
<dbReference type="Gene3D" id="1.10.260.40">
    <property type="entry name" value="lambda repressor-like DNA-binding domains"/>
    <property type="match status" value="1"/>
</dbReference>
<dbReference type="InterPro" id="IPR022452">
    <property type="entry name" value="MqsA"/>
</dbReference>
<dbReference type="KEGG" id="drm:Dred_0030"/>
<dbReference type="Proteomes" id="UP000001556">
    <property type="component" value="Chromosome"/>
</dbReference>
<dbReference type="InterPro" id="IPR032758">
    <property type="entry name" value="MqsA/HigA-2"/>
</dbReference>
<dbReference type="eggNOG" id="COG2944">
    <property type="taxonomic scope" value="Bacteria"/>
</dbReference>
<dbReference type="InterPro" id="IPR001387">
    <property type="entry name" value="Cro/C1-type_HTH"/>
</dbReference>
<accession>A4J0H7</accession>
<gene>
    <name evidence="2" type="ordered locus">Dred_0030</name>
</gene>
<dbReference type="AlphaFoldDB" id="A4J0H7"/>
<evidence type="ECO:0000259" key="1">
    <source>
        <dbReference type="PROSITE" id="PS50943"/>
    </source>
</evidence>
<reference evidence="2 3" key="1">
    <citation type="submission" date="2007-03" db="EMBL/GenBank/DDBJ databases">
        <title>Complete sequence of Desulfotomaculum reducens MI-1.</title>
        <authorList>
            <consortium name="US DOE Joint Genome Institute"/>
            <person name="Copeland A."/>
            <person name="Lucas S."/>
            <person name="Lapidus A."/>
            <person name="Barry K."/>
            <person name="Detter J.C."/>
            <person name="Glavina del Rio T."/>
            <person name="Hammon N."/>
            <person name="Israni S."/>
            <person name="Dalin E."/>
            <person name="Tice H."/>
            <person name="Pitluck S."/>
            <person name="Sims D."/>
            <person name="Brettin T."/>
            <person name="Bruce D."/>
            <person name="Han C."/>
            <person name="Tapia R."/>
            <person name="Schmutz J."/>
            <person name="Larimer F."/>
            <person name="Land M."/>
            <person name="Hauser L."/>
            <person name="Kyrpides N."/>
            <person name="Kim E."/>
            <person name="Tebo B.M."/>
            <person name="Richardson P."/>
        </authorList>
    </citation>
    <scope>NUCLEOTIDE SEQUENCE [LARGE SCALE GENOMIC DNA]</scope>
    <source>
        <strain evidence="2 3">MI-1</strain>
    </source>
</reference>